<gene>
    <name evidence="1" type="ORF">V6N12_058729</name>
</gene>
<accession>A0ABR2ESZ7</accession>
<evidence type="ECO:0000313" key="1">
    <source>
        <dbReference type="EMBL" id="KAK8565155.1"/>
    </source>
</evidence>
<dbReference type="EMBL" id="JBBPBM010000010">
    <property type="protein sequence ID" value="KAK8565155.1"/>
    <property type="molecule type" value="Genomic_DNA"/>
</dbReference>
<sequence length="224" mass="24029">MGESCVAGVNLSKSVNDPISEVADGELSNGIEHVDDTYGPWMLVSSNRGKGRYRCHNSGSEFSKRELNKGSWFSVLDVDMEKQISGEKQTGRALGSSSKIPNNIIKESSTEVNRQGITGATTRVEANVKTSVPTTLVDSIVDVTESISLPDNSIVDNFLARPISSSQNQLNNSKSSLLGKLTFDFVPMKEGSSLQEKSLVSKAKSDAHIVVIISDSGMQDGMAN</sequence>
<evidence type="ECO:0000313" key="2">
    <source>
        <dbReference type="Proteomes" id="UP001472677"/>
    </source>
</evidence>
<keyword evidence="2" id="KW-1185">Reference proteome</keyword>
<organism evidence="1 2">
    <name type="scientific">Hibiscus sabdariffa</name>
    <name type="common">roselle</name>
    <dbReference type="NCBI Taxonomy" id="183260"/>
    <lineage>
        <taxon>Eukaryota</taxon>
        <taxon>Viridiplantae</taxon>
        <taxon>Streptophyta</taxon>
        <taxon>Embryophyta</taxon>
        <taxon>Tracheophyta</taxon>
        <taxon>Spermatophyta</taxon>
        <taxon>Magnoliopsida</taxon>
        <taxon>eudicotyledons</taxon>
        <taxon>Gunneridae</taxon>
        <taxon>Pentapetalae</taxon>
        <taxon>rosids</taxon>
        <taxon>malvids</taxon>
        <taxon>Malvales</taxon>
        <taxon>Malvaceae</taxon>
        <taxon>Malvoideae</taxon>
        <taxon>Hibiscus</taxon>
    </lineage>
</organism>
<reference evidence="1 2" key="1">
    <citation type="journal article" date="2024" name="G3 (Bethesda)">
        <title>Genome assembly of Hibiscus sabdariffa L. provides insights into metabolisms of medicinal natural products.</title>
        <authorList>
            <person name="Kim T."/>
        </authorList>
    </citation>
    <scope>NUCLEOTIDE SEQUENCE [LARGE SCALE GENOMIC DNA]</scope>
    <source>
        <strain evidence="1">TK-2024</strain>
        <tissue evidence="1">Old leaves</tissue>
    </source>
</reference>
<dbReference type="Proteomes" id="UP001472677">
    <property type="component" value="Unassembled WGS sequence"/>
</dbReference>
<protein>
    <submittedName>
        <fullName evidence="1">Uncharacterized protein</fullName>
    </submittedName>
</protein>
<proteinExistence type="predicted"/>
<comment type="caution">
    <text evidence="1">The sequence shown here is derived from an EMBL/GenBank/DDBJ whole genome shotgun (WGS) entry which is preliminary data.</text>
</comment>
<name>A0ABR2ESZ7_9ROSI</name>